<dbReference type="Pfam" id="PF12802">
    <property type="entry name" value="MarR_2"/>
    <property type="match status" value="1"/>
</dbReference>
<evidence type="ECO:0000259" key="1">
    <source>
        <dbReference type="PROSITE" id="PS50995"/>
    </source>
</evidence>
<dbReference type="InterPro" id="IPR000835">
    <property type="entry name" value="HTH_MarR-typ"/>
</dbReference>
<evidence type="ECO:0000313" key="3">
    <source>
        <dbReference type="Proteomes" id="UP000464186"/>
    </source>
</evidence>
<dbReference type="InterPro" id="IPR036388">
    <property type="entry name" value="WH-like_DNA-bd_sf"/>
</dbReference>
<dbReference type="GO" id="GO:0003700">
    <property type="term" value="F:DNA-binding transcription factor activity"/>
    <property type="evidence" value="ECO:0007669"/>
    <property type="project" value="InterPro"/>
</dbReference>
<dbReference type="KEGG" id="psey:GU243_16760"/>
<name>A0A6P1NRU3_9MICC</name>
<dbReference type="EMBL" id="CP047898">
    <property type="protein sequence ID" value="QHK21090.1"/>
    <property type="molecule type" value="Genomic_DNA"/>
</dbReference>
<protein>
    <submittedName>
        <fullName evidence="2">MarR family transcriptional regulator</fullName>
    </submittedName>
</protein>
<reference evidence="2 3" key="1">
    <citation type="submission" date="2020-01" db="EMBL/GenBank/DDBJ databases">
        <title>Pseudarthrobacter psychrotolerans sp. nov., isolated from antarctic soil.</title>
        <authorList>
            <person name="Shin Y."/>
            <person name="Park W."/>
        </authorList>
    </citation>
    <scope>NUCLEOTIDE SEQUENCE [LARGE SCALE GENOMIC DNA]</scope>
    <source>
        <strain evidence="2 3">YJ56</strain>
    </source>
</reference>
<dbReference type="InterPro" id="IPR039422">
    <property type="entry name" value="MarR/SlyA-like"/>
</dbReference>
<evidence type="ECO:0000313" key="2">
    <source>
        <dbReference type="EMBL" id="QHK21090.1"/>
    </source>
</evidence>
<keyword evidence="3" id="KW-1185">Reference proteome</keyword>
<dbReference type="Gene3D" id="1.10.10.10">
    <property type="entry name" value="Winged helix-like DNA-binding domain superfamily/Winged helix DNA-binding domain"/>
    <property type="match status" value="1"/>
</dbReference>
<dbReference type="InterPro" id="IPR036390">
    <property type="entry name" value="WH_DNA-bd_sf"/>
</dbReference>
<dbReference type="Proteomes" id="UP000464186">
    <property type="component" value="Chromosome"/>
</dbReference>
<dbReference type="GO" id="GO:0006950">
    <property type="term" value="P:response to stress"/>
    <property type="evidence" value="ECO:0007669"/>
    <property type="project" value="TreeGrafter"/>
</dbReference>
<dbReference type="PROSITE" id="PS50995">
    <property type="entry name" value="HTH_MARR_2"/>
    <property type="match status" value="1"/>
</dbReference>
<proteinExistence type="predicted"/>
<dbReference type="SUPFAM" id="SSF46785">
    <property type="entry name" value="Winged helix' DNA-binding domain"/>
    <property type="match status" value="1"/>
</dbReference>
<dbReference type="PANTHER" id="PTHR33164:SF99">
    <property type="entry name" value="MARR FAMILY REGULATORY PROTEIN"/>
    <property type="match status" value="1"/>
</dbReference>
<dbReference type="SMART" id="SM00347">
    <property type="entry name" value="HTH_MARR"/>
    <property type="match status" value="1"/>
</dbReference>
<dbReference type="PRINTS" id="PR00598">
    <property type="entry name" value="HTHMARR"/>
</dbReference>
<accession>A0A6P1NRU3</accession>
<dbReference type="AlphaFoldDB" id="A0A6P1NRU3"/>
<feature type="domain" description="HTH marR-type" evidence="1">
    <location>
        <begin position="21"/>
        <end position="157"/>
    </location>
</feature>
<sequence>MTLQVNDAIEGAGEPSTRLAESTISNDMGFLLAKLHAAGSLLNNAALAEFGLKERSYSVLALACGNLGPTQRELADFLSLDPSQIVALIDELEQRGLVERKPGIADRRQKIVTATSEGHRIHAAARKAAQGAEVAHLSMLTDQEVASLRAILRKSVWGDPI</sequence>
<gene>
    <name evidence="2" type="ORF">GU243_16760</name>
</gene>
<dbReference type="PANTHER" id="PTHR33164">
    <property type="entry name" value="TRANSCRIPTIONAL REGULATOR, MARR FAMILY"/>
    <property type="match status" value="1"/>
</dbReference>
<organism evidence="2 3">
    <name type="scientific">Pseudarthrobacter psychrotolerans</name>
    <dbReference type="NCBI Taxonomy" id="2697569"/>
    <lineage>
        <taxon>Bacteria</taxon>
        <taxon>Bacillati</taxon>
        <taxon>Actinomycetota</taxon>
        <taxon>Actinomycetes</taxon>
        <taxon>Micrococcales</taxon>
        <taxon>Micrococcaceae</taxon>
        <taxon>Pseudarthrobacter</taxon>
    </lineage>
</organism>